<protein>
    <submittedName>
        <fullName evidence="1">Uncharacterized protein</fullName>
    </submittedName>
</protein>
<dbReference type="Proteomes" id="UP000032841">
    <property type="component" value="Chromosome"/>
</dbReference>
<dbReference type="HOGENOM" id="CLU_106193_1_0_6"/>
<organism evidence="1 2">
    <name type="scientific">Ectopseudomonas oleovorans (strain CECT 5344)</name>
    <name type="common">Pseudomonas pseudoalcaligenes</name>
    <dbReference type="NCBI Taxonomy" id="1182590"/>
    <lineage>
        <taxon>Bacteria</taxon>
        <taxon>Pseudomonadati</taxon>
        <taxon>Pseudomonadota</taxon>
        <taxon>Gammaproteobacteria</taxon>
        <taxon>Pseudomonadales</taxon>
        <taxon>Pseudomonadaceae</taxon>
        <taxon>Ectopseudomonas</taxon>
    </lineage>
</organism>
<dbReference type="eggNOG" id="ENOG5033FKT">
    <property type="taxonomic scope" value="Bacteria"/>
</dbReference>
<dbReference type="AlphaFoldDB" id="W6R2C4"/>
<accession>W6R2C4</accession>
<proteinExistence type="predicted"/>
<dbReference type="KEGG" id="ppse:BN5_3856"/>
<evidence type="ECO:0000313" key="1">
    <source>
        <dbReference type="EMBL" id="CDM42398.1"/>
    </source>
</evidence>
<dbReference type="RefSeq" id="WP_003463682.1">
    <property type="nucleotide sequence ID" value="NZ_HG916826.1"/>
</dbReference>
<sequence>MMDAISGALTAVSSLMTLSKDISNAKTDHEIAVKTGELNERLGGALQQLITAQTGYLALLNEKGELEAELLKIKDWAHEKQRYQLHKTEAGGLLYRIKPEMQGAEPEHEICANCYENGIKSLLQSAPDANWHLMLACHRCNSLVKVKRYPAPTPTVRRVTRSSRFDGF</sequence>
<dbReference type="EMBL" id="HG916826">
    <property type="protein sequence ID" value="CDM42398.1"/>
    <property type="molecule type" value="Genomic_DNA"/>
</dbReference>
<reference evidence="1 2" key="1">
    <citation type="submission" date="2013-11" db="EMBL/GenBank/DDBJ databases">
        <title>Complete genome sequence of the cyanide-degrading bacterium Pseudomonas pseudoalcaligenes CECT 5344.</title>
        <authorList>
            <person name="Wibberg D."/>
            <person name="Puehler A."/>
            <person name="Schlueter A."/>
        </authorList>
    </citation>
    <scope>NUCLEOTIDE SEQUENCE [LARGE SCALE GENOMIC DNA]</scope>
    <source>
        <strain evidence="2">CECT 5344</strain>
    </source>
</reference>
<evidence type="ECO:0000313" key="2">
    <source>
        <dbReference type="Proteomes" id="UP000032841"/>
    </source>
</evidence>
<gene>
    <name evidence="1" type="ORF">BN5_3856</name>
</gene>
<dbReference type="OrthoDB" id="7025941at2"/>
<name>W6R2C4_ECTO5</name>